<name>A0AAV1RPK2_9ROSI</name>
<dbReference type="GO" id="GO:0071949">
    <property type="term" value="F:FAD binding"/>
    <property type="evidence" value="ECO:0007669"/>
    <property type="project" value="TreeGrafter"/>
</dbReference>
<evidence type="ECO:0000313" key="2">
    <source>
        <dbReference type="EMBL" id="CAK7338640.1"/>
    </source>
</evidence>
<dbReference type="GO" id="GO:0035999">
    <property type="term" value="P:tetrahydrofolate interconversion"/>
    <property type="evidence" value="ECO:0007669"/>
    <property type="project" value="TreeGrafter"/>
</dbReference>
<dbReference type="GO" id="GO:0004489">
    <property type="term" value="F:methylenetetrahydrofolate reductase [NAD(P)H] activity"/>
    <property type="evidence" value="ECO:0007669"/>
    <property type="project" value="TreeGrafter"/>
</dbReference>
<feature type="domain" description="MTHFR SAM-binding regulatory" evidence="1">
    <location>
        <begin position="18"/>
        <end position="82"/>
    </location>
</feature>
<evidence type="ECO:0000313" key="3">
    <source>
        <dbReference type="Proteomes" id="UP001314170"/>
    </source>
</evidence>
<dbReference type="Pfam" id="PF21895">
    <property type="entry name" value="MTHFR_C"/>
    <property type="match status" value="2"/>
</dbReference>
<dbReference type="Proteomes" id="UP001314170">
    <property type="component" value="Unassembled WGS sequence"/>
</dbReference>
<comment type="caution">
    <text evidence="2">The sequence shown here is derived from an EMBL/GenBank/DDBJ whole genome shotgun (WGS) entry which is preliminary data.</text>
</comment>
<organism evidence="2 3">
    <name type="scientific">Dovyalis caffra</name>
    <dbReference type="NCBI Taxonomy" id="77055"/>
    <lineage>
        <taxon>Eukaryota</taxon>
        <taxon>Viridiplantae</taxon>
        <taxon>Streptophyta</taxon>
        <taxon>Embryophyta</taxon>
        <taxon>Tracheophyta</taxon>
        <taxon>Spermatophyta</taxon>
        <taxon>Magnoliopsida</taxon>
        <taxon>eudicotyledons</taxon>
        <taxon>Gunneridae</taxon>
        <taxon>Pentapetalae</taxon>
        <taxon>rosids</taxon>
        <taxon>fabids</taxon>
        <taxon>Malpighiales</taxon>
        <taxon>Salicaceae</taxon>
        <taxon>Flacourtieae</taxon>
        <taxon>Dovyalis</taxon>
    </lineage>
</organism>
<dbReference type="GO" id="GO:0009086">
    <property type="term" value="P:methionine biosynthetic process"/>
    <property type="evidence" value="ECO:0007669"/>
    <property type="project" value="TreeGrafter"/>
</dbReference>
<sequence>MFVRYCGTQFISSAMLIKANRPKSYLSRTTGWDQNPHGRWGDSHNPSYGALSDYQFFRPRASGKKLVQEWVVPLKSVEDINEDKVKETFDLGSAKNLRLGRARRYVYQKAYLEFFCSKDKLNALVDKCKAFPFVTYMAVNEAGSWISNVALTDVNAVTWGVFQAKEIIQPTVVDPTSFSVWKDEAFEIWSRGWAFLYPEDDPSRTLLQKVLLNDIDLLNPTSELEKRKHKLMQLVQFPNSFFVDAKLSKANQELFYIMSPPYFQVSLKLRQCDHLTVAICISNRGALSGRRASYASEGARILTPKVGSHTGSRWDQGGFLS</sequence>
<dbReference type="AlphaFoldDB" id="A0AAV1RPK2"/>
<reference evidence="2 3" key="1">
    <citation type="submission" date="2024-01" db="EMBL/GenBank/DDBJ databases">
        <authorList>
            <person name="Waweru B."/>
        </authorList>
    </citation>
    <scope>NUCLEOTIDE SEQUENCE [LARGE SCALE GENOMIC DNA]</scope>
</reference>
<dbReference type="InterPro" id="IPR023407">
    <property type="entry name" value="Ribosomal_eS27_Zn-bd_dom_sf"/>
</dbReference>
<dbReference type="EMBL" id="CAWUPB010001156">
    <property type="protein sequence ID" value="CAK7338640.1"/>
    <property type="molecule type" value="Genomic_DNA"/>
</dbReference>
<dbReference type="PANTHER" id="PTHR45754">
    <property type="entry name" value="METHYLENETETRAHYDROFOLATE REDUCTASE"/>
    <property type="match status" value="1"/>
</dbReference>
<evidence type="ECO:0000259" key="1">
    <source>
        <dbReference type="Pfam" id="PF21895"/>
    </source>
</evidence>
<proteinExistence type="predicted"/>
<keyword evidence="3" id="KW-1185">Reference proteome</keyword>
<dbReference type="GO" id="GO:0005829">
    <property type="term" value="C:cytosol"/>
    <property type="evidence" value="ECO:0007669"/>
    <property type="project" value="TreeGrafter"/>
</dbReference>
<feature type="domain" description="MTHFR SAM-binding regulatory" evidence="1">
    <location>
        <begin position="99"/>
        <end position="211"/>
    </location>
</feature>
<accession>A0AAV1RPK2</accession>
<dbReference type="Gene3D" id="2.20.25.100">
    <property type="entry name" value="Zn-binding ribosomal proteins"/>
    <property type="match status" value="1"/>
</dbReference>
<dbReference type="InterPro" id="IPR053806">
    <property type="entry name" value="MTHFR_C"/>
</dbReference>
<dbReference type="PANTHER" id="PTHR45754:SF3">
    <property type="entry name" value="METHYLENETETRAHYDROFOLATE REDUCTASE (NADPH)"/>
    <property type="match status" value="1"/>
</dbReference>
<protein>
    <recommendedName>
        <fullName evidence="1">MTHFR SAM-binding regulatory domain-containing protein</fullName>
    </recommendedName>
</protein>
<gene>
    <name evidence="2" type="ORF">DCAF_LOCUS13688</name>
</gene>